<feature type="compositionally biased region" description="Basic and acidic residues" evidence="1">
    <location>
        <begin position="649"/>
        <end position="664"/>
    </location>
</feature>
<proteinExistence type="predicted"/>
<dbReference type="Proteomes" id="UP000041254">
    <property type="component" value="Unassembled WGS sequence"/>
</dbReference>
<evidence type="ECO:0000313" key="4">
    <source>
        <dbReference type="EMBL" id="CEM02410.1"/>
    </source>
</evidence>
<dbReference type="Gene3D" id="3.60.10.10">
    <property type="entry name" value="Endonuclease/exonuclease/phosphatase"/>
    <property type="match status" value="2"/>
</dbReference>
<feature type="compositionally biased region" description="Low complexity" evidence="1">
    <location>
        <begin position="686"/>
        <end position="704"/>
    </location>
</feature>
<protein>
    <recommendedName>
        <fullName evidence="3">Inositol polyphosphate-related phosphatase domain-containing protein</fullName>
    </recommendedName>
</protein>
<feature type="domain" description="Inositol polyphosphate-related phosphatase" evidence="3">
    <location>
        <begin position="325"/>
        <end position="870"/>
    </location>
</feature>
<accession>A0A0G4EUY3</accession>
<dbReference type="PANTHER" id="PTHR11200:SF297">
    <property type="entry name" value="INOSITOL POLYPHOSPHATE-RELATED PHOSPHATASE DOMAIN-CONTAINING PROTEIN"/>
    <property type="match status" value="1"/>
</dbReference>
<dbReference type="PANTHER" id="PTHR11200">
    <property type="entry name" value="INOSITOL 5-PHOSPHATASE"/>
    <property type="match status" value="1"/>
</dbReference>
<reference evidence="4 5" key="1">
    <citation type="submission" date="2014-11" db="EMBL/GenBank/DDBJ databases">
        <authorList>
            <person name="Zhu J."/>
            <person name="Qi W."/>
            <person name="Song R."/>
        </authorList>
    </citation>
    <scope>NUCLEOTIDE SEQUENCE [LARGE SCALE GENOMIC DNA]</scope>
</reference>
<dbReference type="EMBL" id="CDMY01000325">
    <property type="protein sequence ID" value="CEM02410.1"/>
    <property type="molecule type" value="Genomic_DNA"/>
</dbReference>
<dbReference type="Pfam" id="PF22669">
    <property type="entry name" value="Exo_endo_phos2"/>
    <property type="match status" value="2"/>
</dbReference>
<evidence type="ECO:0000256" key="1">
    <source>
        <dbReference type="SAM" id="MobiDB-lite"/>
    </source>
</evidence>
<feature type="compositionally biased region" description="Basic residues" evidence="1">
    <location>
        <begin position="160"/>
        <end position="175"/>
    </location>
</feature>
<dbReference type="GO" id="GO:0046856">
    <property type="term" value="P:phosphatidylinositol dephosphorylation"/>
    <property type="evidence" value="ECO:0007669"/>
    <property type="project" value="InterPro"/>
</dbReference>
<dbReference type="InterPro" id="IPR046985">
    <property type="entry name" value="IP5"/>
</dbReference>
<feature type="compositionally biased region" description="Basic residues" evidence="1">
    <location>
        <begin position="201"/>
        <end position="213"/>
    </location>
</feature>
<feature type="region of interest" description="Disordered" evidence="1">
    <location>
        <begin position="874"/>
        <end position="939"/>
    </location>
</feature>
<feature type="region of interest" description="Disordered" evidence="1">
    <location>
        <begin position="16"/>
        <end position="79"/>
    </location>
</feature>
<feature type="compositionally biased region" description="Acidic residues" evidence="1">
    <location>
        <begin position="593"/>
        <end position="611"/>
    </location>
</feature>
<keyword evidence="2" id="KW-1133">Transmembrane helix</keyword>
<dbReference type="GO" id="GO:0004439">
    <property type="term" value="F:phosphatidylinositol-4,5-bisphosphate 5-phosphatase activity"/>
    <property type="evidence" value="ECO:0007669"/>
    <property type="project" value="TreeGrafter"/>
</dbReference>
<feature type="region of interest" description="Disordered" evidence="1">
    <location>
        <begin position="588"/>
        <end position="704"/>
    </location>
</feature>
<dbReference type="InterPro" id="IPR000300">
    <property type="entry name" value="IPPc"/>
</dbReference>
<gene>
    <name evidence="4" type="ORF">Vbra_8369</name>
</gene>
<evidence type="ECO:0000259" key="3">
    <source>
        <dbReference type="SMART" id="SM00128"/>
    </source>
</evidence>
<keyword evidence="2" id="KW-0472">Membrane</keyword>
<dbReference type="SMART" id="SM00128">
    <property type="entry name" value="IPPc"/>
    <property type="match status" value="1"/>
</dbReference>
<dbReference type="SUPFAM" id="SSF56219">
    <property type="entry name" value="DNase I-like"/>
    <property type="match status" value="1"/>
</dbReference>
<evidence type="ECO:0000256" key="2">
    <source>
        <dbReference type="SAM" id="Phobius"/>
    </source>
</evidence>
<feature type="transmembrane region" description="Helical" evidence="2">
    <location>
        <begin position="1038"/>
        <end position="1064"/>
    </location>
</feature>
<feature type="compositionally biased region" description="Basic and acidic residues" evidence="1">
    <location>
        <begin position="183"/>
        <end position="192"/>
    </location>
</feature>
<feature type="transmembrane region" description="Helical" evidence="2">
    <location>
        <begin position="1076"/>
        <end position="1100"/>
    </location>
</feature>
<dbReference type="VEuPathDB" id="CryptoDB:Vbra_8369"/>
<feature type="compositionally biased region" description="Basic and acidic residues" evidence="1">
    <location>
        <begin position="930"/>
        <end position="939"/>
    </location>
</feature>
<name>A0A0G4EUY3_VITBC</name>
<organism evidence="4 5">
    <name type="scientific">Vitrella brassicaformis (strain CCMP3155)</name>
    <dbReference type="NCBI Taxonomy" id="1169540"/>
    <lineage>
        <taxon>Eukaryota</taxon>
        <taxon>Sar</taxon>
        <taxon>Alveolata</taxon>
        <taxon>Colpodellida</taxon>
        <taxon>Vitrellaceae</taxon>
        <taxon>Vitrella</taxon>
    </lineage>
</organism>
<dbReference type="OrthoDB" id="405996at2759"/>
<dbReference type="InParanoid" id="A0A0G4EUY3"/>
<keyword evidence="5" id="KW-1185">Reference proteome</keyword>
<sequence>MEAAPKLFPVRLLKAHSSAANRVTPFQDEDDSSSRADIPRSSSPAPTHEHAQGRGGEHREWRKRKTTGDRQPLASAPQLEAFTAVRGNRLERVETFTEPRTHLMVRVASEEELPSDGIVRPRRLSAGPIKSQPAHKDGSTPVRPKRVSLPGQVSDDVLASRRRRKVSISIKRSKRAATVSNLNEERLEERSDTSSPDQRSPTRRWGGRGKRQKSFGGILSGRSSRAASRAASRMSFASVASEKEIKSPLAEHPRYVEDWWYRFDRDPFLHPEPTSSVPLPRRSAQLAVLEATECSANSSSESMDTAGQSTAAHSACPSTGRPHAFWLKLFVGFWNMHGKSPTGSKEIGEADTIRATFLRTDIPHDVYVVGTAECERSIEKSFLYASKASWERFVADSLGETYFLVRSHTLQALHLAVFARRELRQHFDDINSAHIATGFANLLGNKGGVGISFRIGRTHLLFLNCHLSPHQSAKYLEKRTKMMDKILSELPLPTRHVPRMGGVLQACLDHTFILGDFNYRLLCKRDEAQGMLREARQQELLRRDQLLHLGMKPTRRFRQWVAMRMNLANKSLVEPHCITLFTPSLKQRGDFNTDADDTMSDDELDETEADEQGYVMSDIDNKKSESTPVGIRRAHFRDSDDTAGTESTKTGRELKNGSRSHDASEQTGPSRLQVVDGNGPSRDTSRSSQSDWSSPSASESDAVSSDAASCVTEFPADHRPPKVRKTSFAALGGFLSRQHSRVAQMVTRRRSRGQADELTEAHGAIRRIPSSRTVAGSVSIGHEDEVRWYEQMDEVPIEFPPTYKFDEGTDHYDTSKKERVPAWTDRILWKKCDRPDQIIPCAYDSVKGVRLSDHRPVYAQFLVAVDIEPPLTITHHTKKSPKQQVPTTPKRKLRVQVATSTSLSNPPSPAPLLASSADNTPTPMAVSDSEAQHHEEAQERWAVHRESVTQMAPAVSPKVTTTTKPQPQPVGGGPTYLQMQQGPPPVSPVQYGMPYGQAGQPMAVQGQPMAVQGQPMGQFQGVTYTAPPDNQAQQDLTLLIGAFAASTVCCNGICCCIGAIYGFFCAKSRGDKQIRMWSMVNAAGACVCIVVPIIIIVVLLTTLKGYGVTTKEGYKTCENAGGRQWKIHYLEHKHSHEKGTVVLINEGSALELDEEPLDLLKLVTDERWTALAVSPPGQGRTGKVTARTTGQLQDNNPGADDGFTNTVFRCFDVKGKDAVIVSIGSATQYSLKWAGAGREVAGLFLRDPVAELNQVSDSDLQGIRAQRTYLVYENNIPISAERFDRLIDKSDEFVFLTALVAEGTRTKLKELLEQVD</sequence>
<evidence type="ECO:0000313" key="5">
    <source>
        <dbReference type="Proteomes" id="UP000041254"/>
    </source>
</evidence>
<feature type="compositionally biased region" description="Basic and acidic residues" evidence="1">
    <location>
        <begin position="47"/>
        <end position="60"/>
    </location>
</feature>
<feature type="region of interest" description="Disordered" evidence="1">
    <location>
        <begin position="951"/>
        <end position="974"/>
    </location>
</feature>
<dbReference type="STRING" id="1169540.A0A0G4EUY3"/>
<feature type="region of interest" description="Disordered" evidence="1">
    <location>
        <begin position="111"/>
        <end position="224"/>
    </location>
</feature>
<keyword evidence="2" id="KW-0812">Transmembrane</keyword>
<dbReference type="InterPro" id="IPR036691">
    <property type="entry name" value="Endo/exonu/phosph_ase_sf"/>
</dbReference>
<feature type="compositionally biased region" description="Low complexity" evidence="1">
    <location>
        <begin position="898"/>
        <end position="917"/>
    </location>
</feature>